<evidence type="ECO:0000256" key="2">
    <source>
        <dbReference type="ARBA" id="ARBA00023125"/>
    </source>
</evidence>
<dbReference type="InterPro" id="IPR009057">
    <property type="entry name" value="Homeodomain-like_sf"/>
</dbReference>
<comment type="caution">
    <text evidence="7">The sequence shown here is derived from an EMBL/GenBank/DDBJ whole genome shotgun (WGS) entry which is preliminary data.</text>
</comment>
<keyword evidence="3" id="KW-0804">Transcription</keyword>
<accession>A0ABW0EQE3</accession>
<protein>
    <submittedName>
        <fullName evidence="7">TetR/AcrR family transcriptional regulator</fullName>
    </submittedName>
</protein>
<evidence type="ECO:0000313" key="8">
    <source>
        <dbReference type="Proteomes" id="UP001596157"/>
    </source>
</evidence>
<dbReference type="InterPro" id="IPR054129">
    <property type="entry name" value="DesT_TetR_C"/>
</dbReference>
<sequence>MTTAGSTADQPRKRMPRAERERQMLQIAEEIFSERGYLATSVDDIAERCGVSKPMIYEYFGSKEGLLVACIRAARAELAEVTTKAAVGANTPEEALRRGLRAFLTFADSHRRAWALLLSGEAAAAGPAAAEEVEAGRRQQVEIDVMLFRSFLPDAPQRALEAAAQVVVGACERLSLWYVAQEEMGADEAAEYLIMSLWHGLSGLIDRNNPSG</sequence>
<organism evidence="7 8">
    <name type="scientific">Actinokineospora guangxiensis</name>
    <dbReference type="NCBI Taxonomy" id="1490288"/>
    <lineage>
        <taxon>Bacteria</taxon>
        <taxon>Bacillati</taxon>
        <taxon>Actinomycetota</taxon>
        <taxon>Actinomycetes</taxon>
        <taxon>Pseudonocardiales</taxon>
        <taxon>Pseudonocardiaceae</taxon>
        <taxon>Actinokineospora</taxon>
    </lineage>
</organism>
<keyword evidence="2 4" id="KW-0238">DNA-binding</keyword>
<dbReference type="EMBL" id="JBHSKF010000009">
    <property type="protein sequence ID" value="MFC5289001.1"/>
    <property type="molecule type" value="Genomic_DNA"/>
</dbReference>
<evidence type="ECO:0000313" key="7">
    <source>
        <dbReference type="EMBL" id="MFC5289001.1"/>
    </source>
</evidence>
<feature type="domain" description="HTH tetR-type" evidence="6">
    <location>
        <begin position="18"/>
        <end position="78"/>
    </location>
</feature>
<evidence type="ECO:0000256" key="5">
    <source>
        <dbReference type="SAM" id="MobiDB-lite"/>
    </source>
</evidence>
<evidence type="ECO:0000259" key="6">
    <source>
        <dbReference type="PROSITE" id="PS50977"/>
    </source>
</evidence>
<dbReference type="InterPro" id="IPR001647">
    <property type="entry name" value="HTH_TetR"/>
</dbReference>
<gene>
    <name evidence="7" type="ORF">ACFPM7_18265</name>
</gene>
<dbReference type="PANTHER" id="PTHR30055:SF158">
    <property type="entry name" value="POSSIBLE TRANSCRIPTIONAL REGULATORY PROTEIN (PROBABLY TETR-FAMILY)"/>
    <property type="match status" value="1"/>
</dbReference>
<dbReference type="SUPFAM" id="SSF46689">
    <property type="entry name" value="Homeodomain-like"/>
    <property type="match status" value="1"/>
</dbReference>
<dbReference type="Proteomes" id="UP001596157">
    <property type="component" value="Unassembled WGS sequence"/>
</dbReference>
<dbReference type="Pfam" id="PF21943">
    <property type="entry name" value="TetR_C_46"/>
    <property type="match status" value="1"/>
</dbReference>
<feature type="DNA-binding region" description="H-T-H motif" evidence="4">
    <location>
        <begin position="41"/>
        <end position="60"/>
    </location>
</feature>
<reference evidence="8" key="1">
    <citation type="journal article" date="2019" name="Int. J. Syst. Evol. Microbiol.">
        <title>The Global Catalogue of Microorganisms (GCM) 10K type strain sequencing project: providing services to taxonomists for standard genome sequencing and annotation.</title>
        <authorList>
            <consortium name="The Broad Institute Genomics Platform"/>
            <consortium name="The Broad Institute Genome Sequencing Center for Infectious Disease"/>
            <person name="Wu L."/>
            <person name="Ma J."/>
        </authorList>
    </citation>
    <scope>NUCLEOTIDE SEQUENCE [LARGE SCALE GENOMIC DNA]</scope>
    <source>
        <strain evidence="8">CCUG 59778</strain>
    </source>
</reference>
<evidence type="ECO:0000256" key="4">
    <source>
        <dbReference type="PROSITE-ProRule" id="PRU00335"/>
    </source>
</evidence>
<feature type="region of interest" description="Disordered" evidence="5">
    <location>
        <begin position="1"/>
        <end position="20"/>
    </location>
</feature>
<dbReference type="InterPro" id="IPR036271">
    <property type="entry name" value="Tet_transcr_reg_TetR-rel_C_sf"/>
</dbReference>
<dbReference type="PRINTS" id="PR00455">
    <property type="entry name" value="HTHTETR"/>
</dbReference>
<name>A0ABW0EQE3_9PSEU</name>
<keyword evidence="8" id="KW-1185">Reference proteome</keyword>
<dbReference type="SUPFAM" id="SSF48498">
    <property type="entry name" value="Tetracyclin repressor-like, C-terminal domain"/>
    <property type="match status" value="1"/>
</dbReference>
<dbReference type="InterPro" id="IPR050109">
    <property type="entry name" value="HTH-type_TetR-like_transc_reg"/>
</dbReference>
<proteinExistence type="predicted"/>
<dbReference type="PROSITE" id="PS50977">
    <property type="entry name" value="HTH_TETR_2"/>
    <property type="match status" value="1"/>
</dbReference>
<keyword evidence="1" id="KW-0805">Transcription regulation</keyword>
<dbReference type="InterPro" id="IPR023772">
    <property type="entry name" value="DNA-bd_HTH_TetR-type_CS"/>
</dbReference>
<feature type="compositionally biased region" description="Basic and acidic residues" evidence="5">
    <location>
        <begin position="10"/>
        <end position="20"/>
    </location>
</feature>
<evidence type="ECO:0000256" key="1">
    <source>
        <dbReference type="ARBA" id="ARBA00023015"/>
    </source>
</evidence>
<dbReference type="PANTHER" id="PTHR30055">
    <property type="entry name" value="HTH-TYPE TRANSCRIPTIONAL REGULATOR RUTR"/>
    <property type="match status" value="1"/>
</dbReference>
<evidence type="ECO:0000256" key="3">
    <source>
        <dbReference type="ARBA" id="ARBA00023163"/>
    </source>
</evidence>
<dbReference type="Pfam" id="PF00440">
    <property type="entry name" value="TetR_N"/>
    <property type="match status" value="1"/>
</dbReference>
<dbReference type="PROSITE" id="PS01081">
    <property type="entry name" value="HTH_TETR_1"/>
    <property type="match status" value="1"/>
</dbReference>
<dbReference type="RefSeq" id="WP_378248848.1">
    <property type="nucleotide sequence ID" value="NZ_JBHSKF010000009.1"/>
</dbReference>
<dbReference type="Gene3D" id="1.10.357.10">
    <property type="entry name" value="Tetracycline Repressor, domain 2"/>
    <property type="match status" value="1"/>
</dbReference>